<accession>A0A4Q7NIX0</accession>
<dbReference type="EMBL" id="SGXC01000001">
    <property type="protein sequence ID" value="RZS84984.1"/>
    <property type="molecule type" value="Genomic_DNA"/>
</dbReference>
<proteinExistence type="inferred from homology"/>
<dbReference type="PANTHER" id="PTHR42928:SF5">
    <property type="entry name" value="BLR1237 PROTEIN"/>
    <property type="match status" value="1"/>
</dbReference>
<dbReference type="Pfam" id="PF03401">
    <property type="entry name" value="TctC"/>
    <property type="match status" value="1"/>
</dbReference>
<evidence type="ECO:0000256" key="1">
    <source>
        <dbReference type="ARBA" id="ARBA00006987"/>
    </source>
</evidence>
<dbReference type="SUPFAM" id="SSF53850">
    <property type="entry name" value="Periplasmic binding protein-like II"/>
    <property type="match status" value="1"/>
</dbReference>
<comment type="caution">
    <text evidence="3">The sequence shown here is derived from an EMBL/GenBank/DDBJ whole genome shotgun (WGS) entry which is preliminary data.</text>
</comment>
<sequence>MTRRRSVCMTLMVIAAGTPPVLAAAEVYPSRQIELVVAYPAGGGIDTLARMLAADLTGRLGQNVIVVNKPGAAGTIGSHYVAKARPDGHTLLLSGANAVLSPIVDGKTPFRISDFSPVARVTETPYVLAAGLGLPARSVPELVRYSHEHPGVVNYSSTGPGSVQHLLGAFLAKKTGSKWIHIPYQGGSQSISEVAAGRIHVTFSNPIPLGPYLRDGRLKVLGMATDKRIPMLPDVPTLEEQGIADFDIKTWVGVLAPAGTPVEVRQKLSKALVAVMAQPKIATSINEQGSLVSPMELDDFARFLAQDHARWVNIVKESGFTGD</sequence>
<reference evidence="3 4" key="1">
    <citation type="submission" date="2019-02" db="EMBL/GenBank/DDBJ databases">
        <title>Genomic Encyclopedia of Type Strains, Phase IV (KMG-IV): sequencing the most valuable type-strain genomes for metagenomic binning, comparative biology and taxonomic classification.</title>
        <authorList>
            <person name="Goeker M."/>
        </authorList>
    </citation>
    <scope>NUCLEOTIDE SEQUENCE [LARGE SCALE GENOMIC DNA]</scope>
    <source>
        <strain evidence="3 4">K24</strain>
    </source>
</reference>
<dbReference type="OrthoDB" id="8682160at2"/>
<dbReference type="Gene3D" id="3.40.190.10">
    <property type="entry name" value="Periplasmic binding protein-like II"/>
    <property type="match status" value="1"/>
</dbReference>
<evidence type="ECO:0000256" key="2">
    <source>
        <dbReference type="SAM" id="SignalP"/>
    </source>
</evidence>
<dbReference type="PANTHER" id="PTHR42928">
    <property type="entry name" value="TRICARBOXYLATE-BINDING PROTEIN"/>
    <property type="match status" value="1"/>
</dbReference>
<dbReference type="InterPro" id="IPR042100">
    <property type="entry name" value="Bug_dom1"/>
</dbReference>
<name>A0A4Q7NIX0_9BURK</name>
<protein>
    <submittedName>
        <fullName evidence="3">Tripartite-type tricarboxylate transporter receptor subunit TctC</fullName>
    </submittedName>
</protein>
<evidence type="ECO:0000313" key="4">
    <source>
        <dbReference type="Proteomes" id="UP000292445"/>
    </source>
</evidence>
<comment type="similarity">
    <text evidence="1">Belongs to the UPF0065 (bug) family.</text>
</comment>
<evidence type="ECO:0000313" key="3">
    <source>
        <dbReference type="EMBL" id="RZS84984.1"/>
    </source>
</evidence>
<dbReference type="PIRSF" id="PIRSF017082">
    <property type="entry name" value="YflP"/>
    <property type="match status" value="1"/>
</dbReference>
<feature type="chain" id="PRO_5020212644" evidence="2">
    <location>
        <begin position="24"/>
        <end position="323"/>
    </location>
</feature>
<feature type="signal peptide" evidence="2">
    <location>
        <begin position="1"/>
        <end position="23"/>
    </location>
</feature>
<keyword evidence="2" id="KW-0732">Signal</keyword>
<gene>
    <name evidence="3" type="ORF">EV675_1006</name>
</gene>
<keyword evidence="4" id="KW-1185">Reference proteome</keyword>
<organism evidence="3 4">
    <name type="scientific">Pigmentiphaga kullae</name>
    <dbReference type="NCBI Taxonomy" id="151784"/>
    <lineage>
        <taxon>Bacteria</taxon>
        <taxon>Pseudomonadati</taxon>
        <taxon>Pseudomonadota</taxon>
        <taxon>Betaproteobacteria</taxon>
        <taxon>Burkholderiales</taxon>
        <taxon>Alcaligenaceae</taxon>
        <taxon>Pigmentiphaga</taxon>
    </lineage>
</organism>
<dbReference type="Proteomes" id="UP000292445">
    <property type="component" value="Unassembled WGS sequence"/>
</dbReference>
<dbReference type="Gene3D" id="3.40.190.150">
    <property type="entry name" value="Bordetella uptake gene, domain 1"/>
    <property type="match status" value="1"/>
</dbReference>
<keyword evidence="3" id="KW-0675">Receptor</keyword>
<dbReference type="AlphaFoldDB" id="A0A4Q7NIX0"/>
<dbReference type="InterPro" id="IPR005064">
    <property type="entry name" value="BUG"/>
</dbReference>
<dbReference type="CDD" id="cd07012">
    <property type="entry name" value="PBP2_Bug_TTT"/>
    <property type="match status" value="1"/>
</dbReference>